<organism evidence="1">
    <name type="scientific">marine metagenome</name>
    <dbReference type="NCBI Taxonomy" id="408172"/>
    <lineage>
        <taxon>unclassified sequences</taxon>
        <taxon>metagenomes</taxon>
        <taxon>ecological metagenomes</taxon>
    </lineage>
</organism>
<dbReference type="SUPFAM" id="SSF54523">
    <property type="entry name" value="Pili subunits"/>
    <property type="match status" value="1"/>
</dbReference>
<evidence type="ECO:0000313" key="1">
    <source>
        <dbReference type="EMBL" id="SVA20239.1"/>
    </source>
</evidence>
<dbReference type="Gene3D" id="3.30.700.10">
    <property type="entry name" value="Glycoprotein, Type 4 Pilin"/>
    <property type="match status" value="1"/>
</dbReference>
<dbReference type="EMBL" id="UINC01005272">
    <property type="protein sequence ID" value="SVA20239.1"/>
    <property type="molecule type" value="Genomic_DNA"/>
</dbReference>
<reference evidence="1" key="1">
    <citation type="submission" date="2018-05" db="EMBL/GenBank/DDBJ databases">
        <authorList>
            <person name="Lanie J.A."/>
            <person name="Ng W.-L."/>
            <person name="Kazmierczak K.M."/>
            <person name="Andrzejewski T.M."/>
            <person name="Davidsen T.M."/>
            <person name="Wayne K.J."/>
            <person name="Tettelin H."/>
            <person name="Glass J.I."/>
            <person name="Rusch D."/>
            <person name="Podicherti R."/>
            <person name="Tsui H.-C.T."/>
            <person name="Winkler M.E."/>
        </authorList>
    </citation>
    <scope>NUCLEOTIDE SEQUENCE</scope>
</reference>
<dbReference type="InterPro" id="IPR045584">
    <property type="entry name" value="Pilin-like"/>
</dbReference>
<name>A0A381TWK1_9ZZZZ</name>
<accession>A0A381TWK1</accession>
<dbReference type="AlphaFoldDB" id="A0A381TWK1"/>
<feature type="non-terminal residue" evidence="1">
    <location>
        <position position="1"/>
    </location>
</feature>
<protein>
    <submittedName>
        <fullName evidence="1">Uncharacterized protein</fullName>
    </submittedName>
</protein>
<proteinExistence type="predicted"/>
<gene>
    <name evidence="1" type="ORF">METZ01_LOCUS73093</name>
</gene>
<sequence>VVIAIIAILAALLLPALAQSKEKAKAISCLNSKRQLGIAMILYKDDNDEELINLAVNDVDSRDKVVTDNRAGGIRWWPDLLKPYSQDRSVNQCPSVQRQHGFGIGLNYHELSIWRPQPGHVIKYDDIKHPVDTVHLADAAIIENPNERDPDKWRVTVDPSKTWTIFRTVFFRTPNGGAYYSLPSRIVNRHAGRSMMLFVDGHASSMKASEVGFQYPKGHALVLWDRD</sequence>